<evidence type="ECO:0000256" key="1">
    <source>
        <dbReference type="SAM" id="MobiDB-lite"/>
    </source>
</evidence>
<dbReference type="InterPro" id="IPR008571">
    <property type="entry name" value="HerA-like"/>
</dbReference>
<accession>A0A1J8R513</accession>
<evidence type="ECO:0000313" key="2">
    <source>
        <dbReference type="EMBL" id="OJA20896.1"/>
    </source>
</evidence>
<feature type="compositionally biased region" description="Polar residues" evidence="1">
    <location>
        <begin position="58"/>
        <end position="74"/>
    </location>
</feature>
<feature type="region of interest" description="Disordered" evidence="1">
    <location>
        <begin position="53"/>
        <end position="86"/>
    </location>
</feature>
<sequence>MSAKGKEKQTATAMNRINGMPLGKDNALKTVQTIPPSMQSNAGVQRTASFAFLPKPSRPSSISANRTNDNTAPSSPAIPPTRMPHTSAMPVLLNQTQQATRLAESTPSIRSNASIASRDPAHVCHILLEELELLHDNIADPRVKSRDHELRTAPIITRDAYVAAGYREGATQYGVLGSVLSIHHKNAIYKPVNPQLYVNTNAPFSAVVCGVQGSGKSHTVSLLLESMFIPNMRSTGTLQKPLAGLVLHFGEGGPNSRPCEAAWIGSSHISGVQTPAVKVYVSRSSLNTMKAVYASLGDAVTVEPLLFSQDELDAQAFLSMMAVGSSESAPLYIQGILSILRDLGEDFTYPEFLRQLEVKKESFNPAQIAGLEQRMALLNSFMNPHIKSQTRFAESQLTIIDLSDPFIDPASACGLFEIITRLFVRADVGTGKVLVVDEAHKYLSPTKSASGLTKSLLTLTREQRHLAMRVIISTQEPTVVPPVLLDLCTVAILHRFSSPSWWDHLAKHVSADISAEDAFDRVVKLQTGEAILLAPSGYGVFPDVPDTARPAIVAPVPKLNQFGRRYVLVKTRRRVTRDGGASILVVDE</sequence>
<dbReference type="OrthoDB" id="2316594at2759"/>
<dbReference type="PANTHER" id="PTHR42957">
    <property type="entry name" value="HELICASE MJ1565-RELATED"/>
    <property type="match status" value="1"/>
</dbReference>
<name>A0A1J8R513_9AGAM</name>
<keyword evidence="3" id="KW-1185">Reference proteome</keyword>
<organism evidence="2 3">
    <name type="scientific">Rhizopogon vesiculosus</name>
    <dbReference type="NCBI Taxonomy" id="180088"/>
    <lineage>
        <taxon>Eukaryota</taxon>
        <taxon>Fungi</taxon>
        <taxon>Dikarya</taxon>
        <taxon>Basidiomycota</taxon>
        <taxon>Agaricomycotina</taxon>
        <taxon>Agaricomycetes</taxon>
        <taxon>Agaricomycetidae</taxon>
        <taxon>Boletales</taxon>
        <taxon>Suillineae</taxon>
        <taxon>Rhizopogonaceae</taxon>
        <taxon>Rhizopogon</taxon>
    </lineage>
</organism>
<dbReference type="InterPro" id="IPR027417">
    <property type="entry name" value="P-loop_NTPase"/>
</dbReference>
<feature type="region of interest" description="Disordered" evidence="1">
    <location>
        <begin position="1"/>
        <end position="23"/>
    </location>
</feature>
<gene>
    <name evidence="2" type="ORF">AZE42_00898</name>
</gene>
<proteinExistence type="predicted"/>
<reference evidence="2 3" key="1">
    <citation type="submission" date="2016-03" db="EMBL/GenBank/DDBJ databases">
        <title>Comparative genomics of the ectomycorrhizal sister species Rhizopogon vinicolor and Rhizopogon vesiculosus (Basidiomycota: Boletales) reveals a divergence of the mating type B locus.</title>
        <authorList>
            <person name="Mujic A.B."/>
            <person name="Kuo A."/>
            <person name="Tritt A."/>
            <person name="Lipzen A."/>
            <person name="Chen C."/>
            <person name="Johnson J."/>
            <person name="Sharma A."/>
            <person name="Barry K."/>
            <person name="Grigoriev I.V."/>
            <person name="Spatafora J.W."/>
        </authorList>
    </citation>
    <scope>NUCLEOTIDE SEQUENCE [LARGE SCALE GENOMIC DNA]</scope>
    <source>
        <strain evidence="2 3">AM-OR11-056</strain>
    </source>
</reference>
<evidence type="ECO:0000313" key="3">
    <source>
        <dbReference type="Proteomes" id="UP000183567"/>
    </source>
</evidence>
<evidence type="ECO:0008006" key="4">
    <source>
        <dbReference type="Google" id="ProtNLM"/>
    </source>
</evidence>
<dbReference type="EMBL" id="LVVM01000339">
    <property type="protein sequence ID" value="OJA20896.1"/>
    <property type="molecule type" value="Genomic_DNA"/>
</dbReference>
<dbReference type="PANTHER" id="PTHR42957:SF1">
    <property type="entry name" value="HELICASE MJ1565-RELATED"/>
    <property type="match status" value="1"/>
</dbReference>
<dbReference type="Gene3D" id="3.40.50.300">
    <property type="entry name" value="P-loop containing nucleotide triphosphate hydrolases"/>
    <property type="match status" value="1"/>
</dbReference>
<dbReference type="STRING" id="180088.A0A1J8R513"/>
<protein>
    <recommendedName>
        <fullName evidence="4">Zona occludens toxin N-terminal domain-containing protein</fullName>
    </recommendedName>
</protein>
<dbReference type="AlphaFoldDB" id="A0A1J8R513"/>
<dbReference type="SUPFAM" id="SSF52540">
    <property type="entry name" value="P-loop containing nucleoside triphosphate hydrolases"/>
    <property type="match status" value="1"/>
</dbReference>
<dbReference type="Proteomes" id="UP000183567">
    <property type="component" value="Unassembled WGS sequence"/>
</dbReference>
<comment type="caution">
    <text evidence="2">The sequence shown here is derived from an EMBL/GenBank/DDBJ whole genome shotgun (WGS) entry which is preliminary data.</text>
</comment>